<dbReference type="EMBL" id="FOTK01000004">
    <property type="protein sequence ID" value="SFL41720.1"/>
    <property type="molecule type" value="Genomic_DNA"/>
</dbReference>
<proteinExistence type="predicted"/>
<dbReference type="SUPFAM" id="SSF55785">
    <property type="entry name" value="PYP-like sensor domain (PAS domain)"/>
    <property type="match status" value="1"/>
</dbReference>
<gene>
    <name evidence="3" type="ORF">SAMN05192568_1004256</name>
</gene>
<evidence type="ECO:0000313" key="3">
    <source>
        <dbReference type="EMBL" id="SFL41720.1"/>
    </source>
</evidence>
<dbReference type="Proteomes" id="UP000199048">
    <property type="component" value="Unassembled WGS sequence"/>
</dbReference>
<protein>
    <submittedName>
        <fullName evidence="3">PAS domain S-box-containing protein</fullName>
    </submittedName>
</protein>
<dbReference type="STRING" id="582667.SAMN05192568_1004256"/>
<dbReference type="PROSITE" id="PS50112">
    <property type="entry name" value="PAS"/>
    <property type="match status" value="1"/>
</dbReference>
<dbReference type="CDD" id="cd00130">
    <property type="entry name" value="PAS"/>
    <property type="match status" value="1"/>
</dbReference>
<evidence type="ECO:0000259" key="2">
    <source>
        <dbReference type="PROSITE" id="PS50112"/>
    </source>
</evidence>
<dbReference type="Pfam" id="PF08447">
    <property type="entry name" value="PAS_3"/>
    <property type="match status" value="1"/>
</dbReference>
<dbReference type="InterPro" id="IPR035965">
    <property type="entry name" value="PAS-like_dom_sf"/>
</dbReference>
<dbReference type="InterPro" id="IPR013655">
    <property type="entry name" value="PAS_fold_3"/>
</dbReference>
<feature type="region of interest" description="Disordered" evidence="1">
    <location>
        <begin position="106"/>
        <end position="129"/>
    </location>
</feature>
<keyword evidence="4" id="KW-1185">Reference proteome</keyword>
<dbReference type="AlphaFoldDB" id="A0A1I4HIX0"/>
<sequence>MIFMTDAAGALTYVSPEWHGLTGQDRQDAVGQGWFERLHTEDGAVLRAVIKEAAQAQAEFVVRFRLARDGGGSIWAAAGAVPSYGPPNQTFLGFLGSITELAPGGTETEAQGGLGRFVPPPPRPSTAPASTLDLVADHLLIAHGLIEVDGGKSALAPLREALFRVGQEIAQKMAVAPTPSAIEKGETIH</sequence>
<organism evidence="3 4">
    <name type="scientific">Methylobacterium pseudosasicola</name>
    <dbReference type="NCBI Taxonomy" id="582667"/>
    <lineage>
        <taxon>Bacteria</taxon>
        <taxon>Pseudomonadati</taxon>
        <taxon>Pseudomonadota</taxon>
        <taxon>Alphaproteobacteria</taxon>
        <taxon>Hyphomicrobiales</taxon>
        <taxon>Methylobacteriaceae</taxon>
        <taxon>Methylobacterium</taxon>
    </lineage>
</organism>
<evidence type="ECO:0000313" key="4">
    <source>
        <dbReference type="Proteomes" id="UP000199048"/>
    </source>
</evidence>
<dbReference type="InterPro" id="IPR000014">
    <property type="entry name" value="PAS"/>
</dbReference>
<dbReference type="OrthoDB" id="7993613at2"/>
<dbReference type="Gene3D" id="3.30.450.20">
    <property type="entry name" value="PAS domain"/>
    <property type="match status" value="1"/>
</dbReference>
<reference evidence="4" key="1">
    <citation type="submission" date="2016-10" db="EMBL/GenBank/DDBJ databases">
        <authorList>
            <person name="Varghese N."/>
            <person name="Submissions S."/>
        </authorList>
    </citation>
    <scope>NUCLEOTIDE SEQUENCE [LARGE SCALE GENOMIC DNA]</scope>
    <source>
        <strain evidence="4">BL36</strain>
    </source>
</reference>
<accession>A0A1I4HIX0</accession>
<name>A0A1I4HIX0_9HYPH</name>
<dbReference type="NCBIfam" id="TIGR00229">
    <property type="entry name" value="sensory_box"/>
    <property type="match status" value="1"/>
</dbReference>
<evidence type="ECO:0000256" key="1">
    <source>
        <dbReference type="SAM" id="MobiDB-lite"/>
    </source>
</evidence>
<feature type="domain" description="PAS" evidence="2">
    <location>
        <begin position="1"/>
        <end position="57"/>
    </location>
</feature>